<dbReference type="GO" id="GO:0005737">
    <property type="term" value="C:cytoplasm"/>
    <property type="evidence" value="ECO:0007669"/>
    <property type="project" value="TreeGrafter"/>
</dbReference>
<evidence type="ECO:0000256" key="1">
    <source>
        <dbReference type="ARBA" id="ARBA00023239"/>
    </source>
</evidence>
<evidence type="ECO:0000313" key="5">
    <source>
        <dbReference type="Proteomes" id="UP000318093"/>
    </source>
</evidence>
<organism evidence="4 5">
    <name type="scientific">Candidatus Segetimicrobium genomatis</name>
    <dbReference type="NCBI Taxonomy" id="2569760"/>
    <lineage>
        <taxon>Bacteria</taxon>
        <taxon>Bacillati</taxon>
        <taxon>Candidatus Sysuimicrobiota</taxon>
        <taxon>Candidatus Sysuimicrobiia</taxon>
        <taxon>Candidatus Sysuimicrobiales</taxon>
        <taxon>Candidatus Segetimicrobiaceae</taxon>
        <taxon>Candidatus Segetimicrobium</taxon>
    </lineage>
</organism>
<dbReference type="InterPro" id="IPR006680">
    <property type="entry name" value="Amidohydro-rel"/>
</dbReference>
<dbReference type="GO" id="GO:0016831">
    <property type="term" value="F:carboxy-lyase activity"/>
    <property type="evidence" value="ECO:0007669"/>
    <property type="project" value="InterPro"/>
</dbReference>
<gene>
    <name evidence="4" type="ORF">E6H03_09555</name>
</gene>
<dbReference type="PANTHER" id="PTHR21240:SF28">
    <property type="entry name" value="ISO-OROTATE DECARBOXYLASE (EUROFUNG)"/>
    <property type="match status" value="1"/>
</dbReference>
<proteinExistence type="predicted"/>
<accession>A0A537J8C8</accession>
<dbReference type="Pfam" id="PF04909">
    <property type="entry name" value="Amidohydro_2"/>
    <property type="match status" value="1"/>
</dbReference>
<feature type="domain" description="Amidohydrolase-related" evidence="3">
    <location>
        <begin position="27"/>
        <end position="357"/>
    </location>
</feature>
<reference evidence="4 5" key="1">
    <citation type="journal article" date="2019" name="Nat. Microbiol.">
        <title>Mediterranean grassland soil C-N compound turnover is dependent on rainfall and depth, and is mediated by genomically divergent microorganisms.</title>
        <authorList>
            <person name="Diamond S."/>
            <person name="Andeer P.F."/>
            <person name="Li Z."/>
            <person name="Crits-Christoph A."/>
            <person name="Burstein D."/>
            <person name="Anantharaman K."/>
            <person name="Lane K.R."/>
            <person name="Thomas B.C."/>
            <person name="Pan C."/>
            <person name="Northen T.R."/>
            <person name="Banfield J.F."/>
        </authorList>
    </citation>
    <scope>NUCLEOTIDE SEQUENCE [LARGE SCALE GENOMIC DNA]</scope>
    <source>
        <strain evidence="4">NP_6</strain>
    </source>
</reference>
<dbReference type="AlphaFoldDB" id="A0A537J8C8"/>
<protein>
    <submittedName>
        <fullName evidence="4">Amidohydrolase</fullName>
    </submittedName>
</protein>
<dbReference type="Gene3D" id="3.20.20.140">
    <property type="entry name" value="Metal-dependent hydrolases"/>
    <property type="match status" value="1"/>
</dbReference>
<dbReference type="InterPro" id="IPR032465">
    <property type="entry name" value="ACMSD"/>
</dbReference>
<sequence length="358" mass="40085">MSIPSRRWPKRSRSSPGRPLPSAMESIDVHFHVVPPAFLEAVRRGTFRQVMELQRRGGREFTVYHAPANVVVEPDNEVDPRLSDERLMLEGLDRRRLDAAAIGPSPGQFFYWADPDLGERIARLMNGGIAALAKAHGERMVGLGTLPMQDGGRAARELERGVTQLGLRGFEICTHINGRDLDDPGLLPVFEAAARLRAPLFLHPQNWGEMRRLRDYHLWNLVGFRTETALAAARLIVGGVFERCPDLTVILAHGGGYFPYQIGRLDHGYRVRPELHDRLPRRPSEYLGGIYCDSLTHNAPALRFLVDRLGDDHVVIGTDYPFDMGDETPVETVRACGLGREREARVLGGNLTRLLRLG</sequence>
<dbReference type="GO" id="GO:0019748">
    <property type="term" value="P:secondary metabolic process"/>
    <property type="evidence" value="ECO:0007669"/>
    <property type="project" value="TreeGrafter"/>
</dbReference>
<evidence type="ECO:0000259" key="3">
    <source>
        <dbReference type="Pfam" id="PF04909"/>
    </source>
</evidence>
<keyword evidence="1" id="KW-0456">Lyase</keyword>
<feature type="region of interest" description="Disordered" evidence="2">
    <location>
        <begin position="1"/>
        <end position="21"/>
    </location>
</feature>
<comment type="caution">
    <text evidence="4">The sequence shown here is derived from an EMBL/GenBank/DDBJ whole genome shotgun (WGS) entry which is preliminary data.</text>
</comment>
<dbReference type="GO" id="GO:0016787">
    <property type="term" value="F:hydrolase activity"/>
    <property type="evidence" value="ECO:0007669"/>
    <property type="project" value="UniProtKB-KW"/>
</dbReference>
<evidence type="ECO:0000256" key="2">
    <source>
        <dbReference type="SAM" id="MobiDB-lite"/>
    </source>
</evidence>
<dbReference type="PANTHER" id="PTHR21240">
    <property type="entry name" value="2-AMINO-3-CARBOXYLMUCONATE-6-SEMIALDEHYDE DECARBOXYLASE"/>
    <property type="match status" value="1"/>
</dbReference>
<name>A0A537J8C8_9BACT</name>
<keyword evidence="4" id="KW-0378">Hydrolase</keyword>
<dbReference type="Proteomes" id="UP000318093">
    <property type="component" value="Unassembled WGS sequence"/>
</dbReference>
<dbReference type="InterPro" id="IPR032466">
    <property type="entry name" value="Metal_Hydrolase"/>
</dbReference>
<evidence type="ECO:0000313" key="4">
    <source>
        <dbReference type="EMBL" id="TMI79799.1"/>
    </source>
</evidence>
<dbReference type="EMBL" id="VBAN01000300">
    <property type="protein sequence ID" value="TMI79799.1"/>
    <property type="molecule type" value="Genomic_DNA"/>
</dbReference>
<dbReference type="SUPFAM" id="SSF51556">
    <property type="entry name" value="Metallo-dependent hydrolases"/>
    <property type="match status" value="1"/>
</dbReference>